<evidence type="ECO:0000313" key="2">
    <source>
        <dbReference type="Proteomes" id="UP001215598"/>
    </source>
</evidence>
<accession>A0AAD7H5T1</accession>
<name>A0AAD7H5T1_9AGAR</name>
<organism evidence="1 2">
    <name type="scientific">Mycena metata</name>
    <dbReference type="NCBI Taxonomy" id="1033252"/>
    <lineage>
        <taxon>Eukaryota</taxon>
        <taxon>Fungi</taxon>
        <taxon>Dikarya</taxon>
        <taxon>Basidiomycota</taxon>
        <taxon>Agaricomycotina</taxon>
        <taxon>Agaricomycetes</taxon>
        <taxon>Agaricomycetidae</taxon>
        <taxon>Agaricales</taxon>
        <taxon>Marasmiineae</taxon>
        <taxon>Mycenaceae</taxon>
        <taxon>Mycena</taxon>
    </lineage>
</organism>
<gene>
    <name evidence="1" type="ORF">B0H16DRAFT_1702715</name>
</gene>
<reference evidence="1" key="1">
    <citation type="submission" date="2023-03" db="EMBL/GenBank/DDBJ databases">
        <title>Massive genome expansion in bonnet fungi (Mycena s.s.) driven by repeated elements and novel gene families across ecological guilds.</title>
        <authorList>
            <consortium name="Lawrence Berkeley National Laboratory"/>
            <person name="Harder C.B."/>
            <person name="Miyauchi S."/>
            <person name="Viragh M."/>
            <person name="Kuo A."/>
            <person name="Thoen E."/>
            <person name="Andreopoulos B."/>
            <person name="Lu D."/>
            <person name="Skrede I."/>
            <person name="Drula E."/>
            <person name="Henrissat B."/>
            <person name="Morin E."/>
            <person name="Kohler A."/>
            <person name="Barry K."/>
            <person name="LaButti K."/>
            <person name="Morin E."/>
            <person name="Salamov A."/>
            <person name="Lipzen A."/>
            <person name="Mereny Z."/>
            <person name="Hegedus B."/>
            <person name="Baldrian P."/>
            <person name="Stursova M."/>
            <person name="Weitz H."/>
            <person name="Taylor A."/>
            <person name="Grigoriev I.V."/>
            <person name="Nagy L.G."/>
            <person name="Martin F."/>
            <person name="Kauserud H."/>
        </authorList>
    </citation>
    <scope>NUCLEOTIDE SEQUENCE</scope>
    <source>
        <strain evidence="1">CBHHK182m</strain>
    </source>
</reference>
<dbReference type="AlphaFoldDB" id="A0AAD7H5T1"/>
<dbReference type="EMBL" id="JARKIB010000358">
    <property type="protein sequence ID" value="KAJ7712756.1"/>
    <property type="molecule type" value="Genomic_DNA"/>
</dbReference>
<evidence type="ECO:0000313" key="1">
    <source>
        <dbReference type="EMBL" id="KAJ7712756.1"/>
    </source>
</evidence>
<comment type="caution">
    <text evidence="1">The sequence shown here is derived from an EMBL/GenBank/DDBJ whole genome shotgun (WGS) entry which is preliminary data.</text>
</comment>
<proteinExistence type="predicted"/>
<protein>
    <submittedName>
        <fullName evidence="1">Uncharacterized protein</fullName>
    </submittedName>
</protein>
<dbReference type="Proteomes" id="UP001215598">
    <property type="component" value="Unassembled WGS sequence"/>
</dbReference>
<keyword evidence="2" id="KW-1185">Reference proteome</keyword>
<sequence>MARRADQSRAKSSDNARVSITALSFQPSSQNVPACVQGFPPEWNKSNPGDIILREHWNTSPDKVRGRFDVDWDDWENVGELFPACQGVPAMASITLRMYYGIHACIIPVGFFPLFDDVVPRWAFTVGGPCDKQGGKEFYYMEGSPANDTRLVRYNRRFSSIDDYFQNSSTAGFRRLSAIEGGDEAAEEIITRFNLW</sequence>